<accession>A0A9W9FL48</accession>
<dbReference type="EMBL" id="JAPMSZ010000005">
    <property type="protein sequence ID" value="KAJ5102020.1"/>
    <property type="molecule type" value="Genomic_DNA"/>
</dbReference>
<reference evidence="1" key="1">
    <citation type="submission" date="2022-11" db="EMBL/GenBank/DDBJ databases">
        <authorList>
            <person name="Petersen C."/>
        </authorList>
    </citation>
    <scope>NUCLEOTIDE SEQUENCE</scope>
    <source>
        <strain evidence="1">IBT 34128</strain>
    </source>
</reference>
<dbReference type="Proteomes" id="UP001141434">
    <property type="component" value="Unassembled WGS sequence"/>
</dbReference>
<keyword evidence="2" id="KW-1185">Reference proteome</keyword>
<organism evidence="1 2">
    <name type="scientific">Penicillium alfredii</name>
    <dbReference type="NCBI Taxonomy" id="1506179"/>
    <lineage>
        <taxon>Eukaryota</taxon>
        <taxon>Fungi</taxon>
        <taxon>Dikarya</taxon>
        <taxon>Ascomycota</taxon>
        <taxon>Pezizomycotina</taxon>
        <taxon>Eurotiomycetes</taxon>
        <taxon>Eurotiomycetidae</taxon>
        <taxon>Eurotiales</taxon>
        <taxon>Aspergillaceae</taxon>
        <taxon>Penicillium</taxon>
    </lineage>
</organism>
<proteinExistence type="predicted"/>
<dbReference type="OrthoDB" id="4366520at2759"/>
<evidence type="ECO:0000313" key="2">
    <source>
        <dbReference type="Proteomes" id="UP001141434"/>
    </source>
</evidence>
<evidence type="ECO:0000313" key="1">
    <source>
        <dbReference type="EMBL" id="KAJ5102020.1"/>
    </source>
</evidence>
<comment type="caution">
    <text evidence="1">The sequence shown here is derived from an EMBL/GenBank/DDBJ whole genome shotgun (WGS) entry which is preliminary data.</text>
</comment>
<sequence length="81" mass="9613">ARNSIDSNYTLKRKLIHQKQYRRKINLIKKIYEYSKIYNVDIYVGIRLRETGQGSYYLTLKIITDQDLEKAVKPINCEGTD</sequence>
<feature type="non-terminal residue" evidence="1">
    <location>
        <position position="81"/>
    </location>
</feature>
<protein>
    <submittedName>
        <fullName evidence="1">Uncharacterized protein</fullName>
    </submittedName>
</protein>
<dbReference type="GeneID" id="81393992"/>
<gene>
    <name evidence="1" type="ORF">NUU61_004242</name>
</gene>
<name>A0A9W9FL48_9EURO</name>
<reference evidence="1" key="2">
    <citation type="journal article" date="2023" name="IMA Fungus">
        <title>Comparative genomic study of the Penicillium genus elucidates a diverse pangenome and 15 lateral gene transfer events.</title>
        <authorList>
            <person name="Petersen C."/>
            <person name="Sorensen T."/>
            <person name="Nielsen M.R."/>
            <person name="Sondergaard T.E."/>
            <person name="Sorensen J.L."/>
            <person name="Fitzpatrick D.A."/>
            <person name="Frisvad J.C."/>
            <person name="Nielsen K.L."/>
        </authorList>
    </citation>
    <scope>NUCLEOTIDE SEQUENCE</scope>
    <source>
        <strain evidence="1">IBT 34128</strain>
    </source>
</reference>
<dbReference type="RefSeq" id="XP_056512851.1">
    <property type="nucleotide sequence ID" value="XM_056654824.1"/>
</dbReference>
<dbReference type="AlphaFoldDB" id="A0A9W9FL48"/>